<proteinExistence type="predicted"/>
<organism evidence="1">
    <name type="scientific">marine metagenome</name>
    <dbReference type="NCBI Taxonomy" id="408172"/>
    <lineage>
        <taxon>unclassified sequences</taxon>
        <taxon>metagenomes</taxon>
        <taxon>ecological metagenomes</taxon>
    </lineage>
</organism>
<name>A0A381U1D7_9ZZZZ</name>
<dbReference type="AlphaFoldDB" id="A0A381U1D7"/>
<dbReference type="SUPFAM" id="SSF53335">
    <property type="entry name" value="S-adenosyl-L-methionine-dependent methyltransferases"/>
    <property type="match status" value="1"/>
</dbReference>
<dbReference type="Gene3D" id="3.40.50.150">
    <property type="entry name" value="Vaccinia Virus protein VP39"/>
    <property type="match status" value="1"/>
</dbReference>
<gene>
    <name evidence="1" type="ORF">METZ01_LOCUS73117</name>
</gene>
<evidence type="ECO:0000313" key="1">
    <source>
        <dbReference type="EMBL" id="SVA20263.1"/>
    </source>
</evidence>
<accession>A0A381U1D7</accession>
<protein>
    <recommendedName>
        <fullName evidence="2">Methyltransferase</fullName>
    </recommendedName>
</protein>
<dbReference type="EMBL" id="UINC01005275">
    <property type="protein sequence ID" value="SVA20263.1"/>
    <property type="molecule type" value="Genomic_DNA"/>
</dbReference>
<sequence length="173" mass="20843">MYNDNFPYKRFNITLDFLQKHIEKNKLILDLGVENPFSLLIRDSGYRINNTSGEDLDIDRSRIINSNAEVITAFEIFEHLLNPYNVLKDIKAKQLVASIPLRLWFASAYKNNNDERDRHFHEFEDWQFNWLLNKTGWKIIDYKKFTNPVKKIGFRPFLRLFTPRYYLVYAEKI</sequence>
<dbReference type="InterPro" id="IPR029063">
    <property type="entry name" value="SAM-dependent_MTases_sf"/>
</dbReference>
<evidence type="ECO:0008006" key="2">
    <source>
        <dbReference type="Google" id="ProtNLM"/>
    </source>
</evidence>
<reference evidence="1" key="1">
    <citation type="submission" date="2018-05" db="EMBL/GenBank/DDBJ databases">
        <authorList>
            <person name="Lanie J.A."/>
            <person name="Ng W.-L."/>
            <person name="Kazmierczak K.M."/>
            <person name="Andrzejewski T.M."/>
            <person name="Davidsen T.M."/>
            <person name="Wayne K.J."/>
            <person name="Tettelin H."/>
            <person name="Glass J.I."/>
            <person name="Rusch D."/>
            <person name="Podicherti R."/>
            <person name="Tsui H.-C.T."/>
            <person name="Winkler M.E."/>
        </authorList>
    </citation>
    <scope>NUCLEOTIDE SEQUENCE</scope>
</reference>